<evidence type="ECO:0000259" key="6">
    <source>
        <dbReference type="PROSITE" id="PS50001"/>
    </source>
</evidence>
<proteinExistence type="predicted"/>
<organism evidence="7 8">
    <name type="scientific">Fukomys damarensis</name>
    <name type="common">Damaraland mole rat</name>
    <name type="synonym">Cryptomys damarensis</name>
    <dbReference type="NCBI Taxonomy" id="885580"/>
    <lineage>
        <taxon>Eukaryota</taxon>
        <taxon>Metazoa</taxon>
        <taxon>Chordata</taxon>
        <taxon>Craniata</taxon>
        <taxon>Vertebrata</taxon>
        <taxon>Euteleostomi</taxon>
        <taxon>Mammalia</taxon>
        <taxon>Eutheria</taxon>
        <taxon>Euarchontoglires</taxon>
        <taxon>Glires</taxon>
        <taxon>Rodentia</taxon>
        <taxon>Hystricomorpha</taxon>
        <taxon>Bathyergidae</taxon>
        <taxon>Fukomys</taxon>
    </lineage>
</organism>
<dbReference type="SUPFAM" id="SSF50729">
    <property type="entry name" value="PH domain-like"/>
    <property type="match status" value="1"/>
</dbReference>
<dbReference type="Pfam" id="PF25770">
    <property type="entry name" value="CC_CEP63-bind_CEP152"/>
    <property type="match status" value="1"/>
</dbReference>
<dbReference type="InterPro" id="IPR000980">
    <property type="entry name" value="SH2"/>
</dbReference>
<feature type="coiled-coil region" evidence="3">
    <location>
        <begin position="1101"/>
        <end position="1142"/>
    </location>
</feature>
<sequence>MHLAKMRPQAICLSDCCPKIFCMEFRSKHIDISFVISPAVRLACHILECRNGMAQGVISTIGQAFELRFKQYLKNPSLNISCESDEVQIDSPALEEGEDPEYYNEIPGKQPPAGGVSDVRIRVQSPQQTPAYCPIRCEKLCYLPGNSKCSSVYENCPEQSRTAGDAREPGVLAQRDGTALRLPCGADLFDDPCYINTRVLQRAPGSARPRESPRHCGKAPETIQPSATAQPAGSRSLPHIKQQLWSEDCYHGKLSRKAAESLLVKDGDFLVRESVTSPGQYVLSGLQGGQAKHLLLVDPEGKVRTKDHIFDNIGHLIRYHMDNSLPIISSGSEVTLKQPFLLERLRGLCRSQCLSPACRRTMSLDFGSVALQTQNEDEDYDKEDYEREKELQQLLTDLPHDMLDDDDLSSPEHHSPDCSEDCPEGRSHPSEQLEVTWNPHQVLPRSPSANGYVGDACGNGWEENRSQAEDRHPGYHPEEGGDEGGSGYSPPGRCQQTELYHLPENFRPYTSGQKQEFNTQPANVITFSDSPRNHFQQFGSAQGPSGQALEPYKVTYKPYQPPVQNSGSPSQEIARSDTFEALQQQFLGANENCAENVQIVQLRVLNKAKERQLDNLAEKLNESERQIRYLNHQLLIIKDEKDGLTLSLRESQKLFQNGKEREIQLEAQITALETQIQALKVNEEKLIKKSRTTEMALESLKQQLLELRHSESLQRAREQHESIVMGLTKKYEEQVLSLQENLDATVAALKEQEDICSHLKDQVKQLERNQEATRVEKTEVISRLSRSLEETQKQCAHLLQSGSIQEVAQLRLQLQQAQKAHSLSENMNKALQEELTELKDEISLYESAAKLGVLPSDSEGESNTELAESYVDLGIRKVNWKQPKVNSTMQQEDPNEELSKDEVILRLKADVQRLLDSNSVKRHLVSQLQSDLRACHQEIKDLQQAKDGRSVEVQMKIDTSEKTVNSPWPDSSPSDVIIRDDVLTLKNEIQVLQQQNQELREVEEKLRNTNQDLCNQMRQMVQDFDRDKQQVVDRCERTYHQHHEAMKAQIRESLLTKHTWEKQQLFEAYEGTTSRLRSDLDNTSKELVAVQECYLQVCREKDNLEAALRKTVEKEQEAQKQKKQLLEEKEHISNHQLELEEKYQEALVMEKNKWLKEQETDVKQQIENQVMSAKAHWDKERKEIKWKLMQELEKEWQAKLDESVKASSRKETSDRGSQTDCPATLDVVSKTEVAAAGEEQKCVVQQDAGHERETNVKGDLKKLEIDLELKYCESIAQQVETAVQNARRRWLEELPELTEYKARLRAEQKKWEEQQEASIAKRLLFAVSEAKEKWKSEFENPKKNVTLGKDLEEKIRSLQKELELKSEELPVVVRAELAKARSEWNREKQEEIQRIQEQNEQDYRQFLDDHRNKINEVLAAAKADFLKEKAELLFQKETELQACLYQSHREWTMQEAERIQLEIRRYEEDILIVLDVLLRDTGKVEGNGSRDKRPLGIPPACSSKWLSAQYCEKLKSCIRKALRDALSLRTENARAEWEKRNVSELSTGPASEDPGRGDPGVPAAPHAPPPGPHAQPTALPAAAAEADKKEILEIKDLCCGQCFQEVEKSKQECEDLKRKLEKSCRHLQQLERKHRAVVEKIGEENTKVVEDLIEENNDMKNKLEELQTLWKVPPRSQSEGAVEIAYRPGNEQALEELRGQYIKAVKKIKRDMLRYIQESKQRAAEMVKEEVLRERQETARKMRKYYLICLQQILQDDGKEGAEKKIMNTASKLAMMAKLLETPTSHRPPSKAAAAQPEMLAEVEKSKRNDANQSTPCYLAATVPRSEGEQAPQKGAACNLQRRLEDSEHRDTKRVGSRGSLPDFRLGDGLCKHQDDSRKTVSPELALCRGEGGSALPRKKELLGGTDPAVFRHPAAHPLHRVCGNKPSPRCSPGLAESGSTLAAFAESHGRLGLRAHTPGREDAACAPGPGSGVLETPVRDRGDLSSSFSWLSDSTTLPCHSLEVSFLCDRPQGALDVLGESVKFKPFSAARGLSETENGGQPGKHQRDRAADLAQAAGSQQVTAPETRAHTAPPRADLSQLGFRTLSGTTPAPVGQQPSRQVPAHLSSQQDSGFDSPLVNLD</sequence>
<protein>
    <submittedName>
        <fullName evidence="7">Centrosomal protein of 152 kDa</fullName>
    </submittedName>
</protein>
<feature type="region of interest" description="Disordered" evidence="4">
    <location>
        <begin position="1537"/>
        <end position="1582"/>
    </location>
</feature>
<dbReference type="Proteomes" id="UP000028990">
    <property type="component" value="Unassembled WGS sequence"/>
</dbReference>
<evidence type="ECO:0000256" key="1">
    <source>
        <dbReference type="ARBA" id="ARBA00022999"/>
    </source>
</evidence>
<dbReference type="InterPro" id="IPR057659">
    <property type="entry name" value="CEP152_CC"/>
</dbReference>
<dbReference type="PROSITE" id="PS50001">
    <property type="entry name" value="SH2"/>
    <property type="match status" value="1"/>
</dbReference>
<feature type="coiled-coil region" evidence="3">
    <location>
        <begin position="749"/>
        <end position="848"/>
    </location>
</feature>
<feature type="compositionally biased region" description="Polar residues" evidence="4">
    <location>
        <begin position="2087"/>
        <end position="2114"/>
    </location>
</feature>
<feature type="compositionally biased region" description="Basic and acidic residues" evidence="4">
    <location>
        <begin position="1204"/>
        <end position="1214"/>
    </location>
</feature>
<dbReference type="GO" id="GO:0030971">
    <property type="term" value="F:receptor tyrosine kinase binding"/>
    <property type="evidence" value="ECO:0007669"/>
    <property type="project" value="TreeGrafter"/>
</dbReference>
<feature type="domain" description="PID" evidence="5">
    <location>
        <begin position="23"/>
        <end position="76"/>
    </location>
</feature>
<evidence type="ECO:0000313" key="7">
    <source>
        <dbReference type="EMBL" id="KFO29666.1"/>
    </source>
</evidence>
<feature type="region of interest" description="Disordered" evidence="4">
    <location>
        <begin position="1204"/>
        <end position="1223"/>
    </location>
</feature>
<feature type="coiled-coil region" evidence="3">
    <location>
        <begin position="1603"/>
        <end position="1669"/>
    </location>
</feature>
<dbReference type="FunFam" id="3.30.505.10:FF:000005">
    <property type="entry name" value="SHC-transforming protein 1 isoform 3"/>
    <property type="match status" value="1"/>
</dbReference>
<feature type="compositionally biased region" description="Polar residues" evidence="4">
    <location>
        <begin position="223"/>
        <end position="233"/>
    </location>
</feature>
<dbReference type="Gene3D" id="2.30.29.30">
    <property type="entry name" value="Pleckstrin-homology domain (PH domain)/Phosphotyrosine-binding domain (PTB)"/>
    <property type="match status" value="1"/>
</dbReference>
<dbReference type="PROSITE" id="PS01179">
    <property type="entry name" value="PID"/>
    <property type="match status" value="1"/>
</dbReference>
<feature type="region of interest" description="Disordered" evidence="4">
    <location>
        <begin position="2031"/>
        <end position="2123"/>
    </location>
</feature>
<keyword evidence="1 2" id="KW-0727">SH2 domain</keyword>
<dbReference type="InterPro" id="IPR057664">
    <property type="entry name" value="CEP152_PLK4_bind"/>
</dbReference>
<dbReference type="Pfam" id="PF25769">
    <property type="entry name" value="PLK4_bind_CEP152"/>
    <property type="match status" value="1"/>
</dbReference>
<feature type="region of interest" description="Disordered" evidence="4">
    <location>
        <begin position="1955"/>
        <end position="1980"/>
    </location>
</feature>
<dbReference type="PANTHER" id="PTHR10337">
    <property type="entry name" value="SHC TRANSFORMING PROTEIN"/>
    <property type="match status" value="1"/>
</dbReference>
<dbReference type="SMART" id="SM00252">
    <property type="entry name" value="SH2"/>
    <property type="match status" value="1"/>
</dbReference>
<accession>A0A091E3N7</accession>
<feature type="compositionally biased region" description="Basic and acidic residues" evidence="4">
    <location>
        <begin position="410"/>
        <end position="431"/>
    </location>
</feature>
<feature type="compositionally biased region" description="Basic and acidic residues" evidence="4">
    <location>
        <begin position="462"/>
        <end position="479"/>
    </location>
</feature>
<dbReference type="Pfam" id="PF00017">
    <property type="entry name" value="SH2"/>
    <property type="match status" value="1"/>
</dbReference>
<dbReference type="InterPro" id="IPR051235">
    <property type="entry name" value="CEP152/SHC-Transforming"/>
</dbReference>
<evidence type="ECO:0000256" key="4">
    <source>
        <dbReference type="SAM" id="MobiDB-lite"/>
    </source>
</evidence>
<feature type="compositionally biased region" description="Basic and acidic residues" evidence="4">
    <location>
        <begin position="1842"/>
        <end position="1854"/>
    </location>
</feature>
<dbReference type="CDD" id="cd09925">
    <property type="entry name" value="SH2_SHC"/>
    <property type="match status" value="1"/>
</dbReference>
<feature type="coiled-coil region" evidence="3">
    <location>
        <begin position="982"/>
        <end position="1023"/>
    </location>
</feature>
<evidence type="ECO:0000313" key="8">
    <source>
        <dbReference type="Proteomes" id="UP000028990"/>
    </source>
</evidence>
<dbReference type="InterPro" id="IPR035676">
    <property type="entry name" value="SHC_SH2"/>
</dbReference>
<dbReference type="STRING" id="885580.ENSFDAP00000010542"/>
<dbReference type="InterPro" id="IPR011993">
    <property type="entry name" value="PH-like_dom_sf"/>
</dbReference>
<dbReference type="GO" id="GO:0005886">
    <property type="term" value="C:plasma membrane"/>
    <property type="evidence" value="ECO:0007669"/>
    <property type="project" value="TreeGrafter"/>
</dbReference>
<dbReference type="InterPro" id="IPR006020">
    <property type="entry name" value="PTB/PI_dom"/>
</dbReference>
<feature type="region of interest" description="Disordered" evidence="4">
    <location>
        <begin position="400"/>
        <end position="495"/>
    </location>
</feature>
<dbReference type="SUPFAM" id="SSF55550">
    <property type="entry name" value="SH2 domain"/>
    <property type="match status" value="1"/>
</dbReference>
<reference evidence="7 8" key="1">
    <citation type="submission" date="2013-11" db="EMBL/GenBank/DDBJ databases">
        <title>The Damaraland mole rat (Fukomys damarensis) genome and evolution of African mole rats.</title>
        <authorList>
            <person name="Gladyshev V.N."/>
            <person name="Fang X."/>
        </authorList>
    </citation>
    <scope>NUCLEOTIDE SEQUENCE [LARGE SCALE GENOMIC DNA]</scope>
    <source>
        <tissue evidence="7">Liver</tissue>
    </source>
</reference>
<evidence type="ECO:0000256" key="2">
    <source>
        <dbReference type="PROSITE-ProRule" id="PRU00191"/>
    </source>
</evidence>
<dbReference type="InterPro" id="IPR036860">
    <property type="entry name" value="SH2_dom_sf"/>
</dbReference>
<dbReference type="Gene3D" id="3.30.505.10">
    <property type="entry name" value="SH2 domain"/>
    <property type="match status" value="1"/>
</dbReference>
<keyword evidence="8" id="KW-1185">Reference proteome</keyword>
<feature type="coiled-coil region" evidence="3">
    <location>
        <begin position="1348"/>
        <end position="1405"/>
    </location>
</feature>
<feature type="region of interest" description="Disordered" evidence="4">
    <location>
        <begin position="204"/>
        <end position="235"/>
    </location>
</feature>
<dbReference type="GO" id="GO:0007169">
    <property type="term" value="P:cell surface receptor protein tyrosine kinase signaling pathway"/>
    <property type="evidence" value="ECO:0007669"/>
    <property type="project" value="TreeGrafter"/>
</dbReference>
<feature type="coiled-coil region" evidence="3">
    <location>
        <begin position="599"/>
        <end position="633"/>
    </location>
</feature>
<dbReference type="eggNOG" id="ENOG502QT0E">
    <property type="taxonomic scope" value="Eukaryota"/>
</dbReference>
<dbReference type="PANTHER" id="PTHR10337:SF6">
    <property type="entry name" value="CENTROSOMAL PROTEIN OF 152 KDA"/>
    <property type="match status" value="1"/>
</dbReference>
<dbReference type="EMBL" id="KN122569">
    <property type="protein sequence ID" value="KFO29666.1"/>
    <property type="molecule type" value="Genomic_DNA"/>
</dbReference>
<evidence type="ECO:0000259" key="5">
    <source>
        <dbReference type="PROSITE" id="PS01179"/>
    </source>
</evidence>
<dbReference type="Pfam" id="PF00640">
    <property type="entry name" value="PID"/>
    <property type="match status" value="1"/>
</dbReference>
<name>A0A091E3N7_FUKDA</name>
<feature type="region of interest" description="Disordered" evidence="4">
    <location>
        <begin position="1782"/>
        <end position="1861"/>
    </location>
</feature>
<evidence type="ECO:0000256" key="3">
    <source>
        <dbReference type="SAM" id="Coils"/>
    </source>
</evidence>
<feature type="coiled-coil region" evidence="3">
    <location>
        <begin position="662"/>
        <end position="689"/>
    </location>
</feature>
<gene>
    <name evidence="7" type="ORF">H920_08821</name>
</gene>
<keyword evidence="3" id="KW-0175">Coiled coil</keyword>
<feature type="domain" description="SH2" evidence="6">
    <location>
        <begin position="249"/>
        <end position="340"/>
    </location>
</feature>